<evidence type="ECO:0000256" key="1">
    <source>
        <dbReference type="ARBA" id="ARBA00004141"/>
    </source>
</evidence>
<feature type="transmembrane region" description="Helical" evidence="6">
    <location>
        <begin position="525"/>
        <end position="544"/>
    </location>
</feature>
<dbReference type="GO" id="GO:0022857">
    <property type="term" value="F:transmembrane transporter activity"/>
    <property type="evidence" value="ECO:0007669"/>
    <property type="project" value="InterPro"/>
</dbReference>
<protein>
    <recommendedName>
        <fullName evidence="9">Protein NRT1/ PTR FAMILY 2.13-like</fullName>
    </recommendedName>
</protein>
<organism evidence="7 8">
    <name type="scientific">Tripterygium wilfordii</name>
    <name type="common">Thunder God vine</name>
    <dbReference type="NCBI Taxonomy" id="458696"/>
    <lineage>
        <taxon>Eukaryota</taxon>
        <taxon>Viridiplantae</taxon>
        <taxon>Streptophyta</taxon>
        <taxon>Embryophyta</taxon>
        <taxon>Tracheophyta</taxon>
        <taxon>Spermatophyta</taxon>
        <taxon>Magnoliopsida</taxon>
        <taxon>eudicotyledons</taxon>
        <taxon>Gunneridae</taxon>
        <taxon>Pentapetalae</taxon>
        <taxon>rosids</taxon>
        <taxon>fabids</taxon>
        <taxon>Celastrales</taxon>
        <taxon>Celastraceae</taxon>
        <taxon>Tripterygium</taxon>
    </lineage>
</organism>
<feature type="transmembrane region" description="Helical" evidence="6">
    <location>
        <begin position="762"/>
        <end position="781"/>
    </location>
</feature>
<dbReference type="InParanoid" id="A0A7J7DK37"/>
<evidence type="ECO:0000256" key="3">
    <source>
        <dbReference type="ARBA" id="ARBA00022692"/>
    </source>
</evidence>
<feature type="transmembrane region" description="Helical" evidence="6">
    <location>
        <begin position="801"/>
        <end position="822"/>
    </location>
</feature>
<feature type="transmembrane region" description="Helical" evidence="6">
    <location>
        <begin position="182"/>
        <end position="201"/>
    </location>
</feature>
<evidence type="ECO:0000313" key="7">
    <source>
        <dbReference type="EMBL" id="KAF5746673.1"/>
    </source>
</evidence>
<keyword evidence="5 6" id="KW-0472">Membrane</keyword>
<feature type="transmembrane region" description="Helical" evidence="6">
    <location>
        <begin position="617"/>
        <end position="636"/>
    </location>
</feature>
<proteinExistence type="inferred from homology"/>
<gene>
    <name evidence="7" type="ORF">HS088_TW06G00845</name>
</gene>
<keyword evidence="8" id="KW-1185">Reference proteome</keyword>
<keyword evidence="4 6" id="KW-1133">Transmembrane helix</keyword>
<keyword evidence="3 6" id="KW-0812">Transmembrane</keyword>
<evidence type="ECO:0000256" key="6">
    <source>
        <dbReference type="SAM" id="Phobius"/>
    </source>
</evidence>
<feature type="transmembrane region" description="Helical" evidence="6">
    <location>
        <begin position="221"/>
        <end position="242"/>
    </location>
</feature>
<feature type="transmembrane region" description="Helical" evidence="6">
    <location>
        <begin position="884"/>
        <end position="905"/>
    </location>
</feature>
<sequence length="1027" mass="115119">MAIGAGGIRPCSIPFGVDQFDPTTERGKKGIASFFNLYYLSSTVVTLITLTLVVYIQDNVSWVFGFGIPTILMACSIVLLFVGTRIYVHRPPEGSLFSGIARVLVSAYHKRQVLLPMDGEIDANFYDPPLKKTTFLKLRLTNQYRFLNKAALIENNDLKPDGSCANPWRQCSIQQVEELKCILKIVPIWSAGIISFISMAQQNTFTISQALIMDRHLGPHFEVPTGSIIVISMIPIVVWLPFYDRIVVPFLRKRTKIEGGITLLQRIGIGMILSILSMVAAGWVERARRSSANSHPRSPMSVFWLSPQLVLLGLSEAFNLIGQIELYNTEFPEHMRSIANSLFSCSAAGANYLSSLMITIVHNTTGTTSHPNWLTNDLNSGRLDRFYFLVAGLGAVNFIYYLICARSYRYKTIKQVEDEPQHDRISSWWPKFFQKQERRKPPQDLTTHKKPGGWKAMPFILGNESCERLATFGMLANLMVYFLKVFHMDVASAANLINIWSGVTNFAPVLGALISDAFLGKFKTIAFASFAALLGQITMTLTAWESHLHPPSCNLQQQLLGQCKRPNKLNMGILLMGLGLLSIGSGGIRPCSIPFGVDQFDPTTEQGRIGIASFYNWYYATLIVIQLFILTLVVYIQTNISWVLGFGLPTILMLCSIIIFFAGKRIYVHQQPEGTIFSSIAKVLVAAYRKRRLRVSVDGKADETFFDPPLKKTILFKLPLTNQFRFLSKAAIIEENDLNLDGSCANPWRLCSIQQVEEVKCLVRIIPIWSTGIIGLISIAQQTTFTISQALVMDRHLGRNFQVPAGSIIVISMIALGLWLPFYDRVIVPFLRKRTKQEGGITLMTRMGIGLIFSILSMVAAGLVERARRASANSHPQPLGISPLSVFWLSPQLILLGFCEAFYVIGQLEFYNNEFPEHTRSIGNSVFFCSAAGASYLSSFMISIVHRTTKPNWLANDLNQGRLDYFYFLLAGMGFLNFIYYLVCARGYRYKVFVPMEDKPNDDNKASVPLEDKPNDDDRVELASLTV</sequence>
<dbReference type="Gene3D" id="1.20.1250.20">
    <property type="entry name" value="MFS general substrate transporter like domains"/>
    <property type="match status" value="2"/>
</dbReference>
<dbReference type="PANTHER" id="PTHR11654">
    <property type="entry name" value="OLIGOPEPTIDE TRANSPORTER-RELATED"/>
    <property type="match status" value="1"/>
</dbReference>
<feature type="transmembrane region" description="Helical" evidence="6">
    <location>
        <begin position="303"/>
        <end position="321"/>
    </location>
</feature>
<dbReference type="GO" id="GO:0016020">
    <property type="term" value="C:membrane"/>
    <property type="evidence" value="ECO:0007669"/>
    <property type="project" value="UniProtKB-SubCell"/>
</dbReference>
<reference evidence="7 8" key="1">
    <citation type="journal article" date="2020" name="Nat. Commun.">
        <title>Genome of Tripterygium wilfordii and identification of cytochrome P450 involved in triptolide biosynthesis.</title>
        <authorList>
            <person name="Tu L."/>
            <person name="Su P."/>
            <person name="Zhang Z."/>
            <person name="Gao L."/>
            <person name="Wang J."/>
            <person name="Hu T."/>
            <person name="Zhou J."/>
            <person name="Zhang Y."/>
            <person name="Zhao Y."/>
            <person name="Liu Y."/>
            <person name="Song Y."/>
            <person name="Tong Y."/>
            <person name="Lu Y."/>
            <person name="Yang J."/>
            <person name="Xu C."/>
            <person name="Jia M."/>
            <person name="Peters R.J."/>
            <person name="Huang L."/>
            <person name="Gao W."/>
        </authorList>
    </citation>
    <scope>NUCLEOTIDE SEQUENCE [LARGE SCALE GENOMIC DNA]</scope>
    <source>
        <strain evidence="8">cv. XIE 37</strain>
        <tissue evidence="7">Leaf</tissue>
    </source>
</reference>
<dbReference type="InterPro" id="IPR036259">
    <property type="entry name" value="MFS_trans_sf"/>
</dbReference>
<evidence type="ECO:0000256" key="4">
    <source>
        <dbReference type="ARBA" id="ARBA00022989"/>
    </source>
</evidence>
<feature type="transmembrane region" description="Helical" evidence="6">
    <location>
        <begin position="342"/>
        <end position="365"/>
    </location>
</feature>
<comment type="subcellular location">
    <subcellularLocation>
        <location evidence="1">Membrane</location>
        <topology evidence="1">Multi-pass membrane protein</topology>
    </subcellularLocation>
</comment>
<dbReference type="InterPro" id="IPR000109">
    <property type="entry name" value="POT_fam"/>
</dbReference>
<accession>A0A7J7DK37</accession>
<dbReference type="EMBL" id="JAAARO010000006">
    <property type="protein sequence ID" value="KAF5746673.1"/>
    <property type="molecule type" value="Genomic_DNA"/>
</dbReference>
<comment type="similarity">
    <text evidence="2">Belongs to the major facilitator superfamily. Proton-dependent oligopeptide transporter (POT/PTR) (TC 2.A.17) family.</text>
</comment>
<evidence type="ECO:0000256" key="2">
    <source>
        <dbReference type="ARBA" id="ARBA00005982"/>
    </source>
</evidence>
<name>A0A7J7DK37_TRIWF</name>
<dbReference type="CDD" id="cd17416">
    <property type="entry name" value="MFS_NPF1_2"/>
    <property type="match status" value="1"/>
</dbReference>
<dbReference type="AlphaFoldDB" id="A0A7J7DK37"/>
<dbReference type="Pfam" id="PF00854">
    <property type="entry name" value="PTR2"/>
    <property type="match status" value="2"/>
</dbReference>
<feature type="transmembrane region" description="Helical" evidence="6">
    <location>
        <begin position="385"/>
        <end position="404"/>
    </location>
</feature>
<feature type="transmembrane region" description="Helical" evidence="6">
    <location>
        <begin position="965"/>
        <end position="983"/>
    </location>
</feature>
<dbReference type="SUPFAM" id="SSF103473">
    <property type="entry name" value="MFS general substrate transporter"/>
    <property type="match status" value="2"/>
</dbReference>
<feature type="transmembrane region" description="Helical" evidence="6">
    <location>
        <begin position="926"/>
        <end position="945"/>
    </location>
</feature>
<feature type="transmembrane region" description="Helical" evidence="6">
    <location>
        <begin position="62"/>
        <end position="82"/>
    </location>
</feature>
<feature type="transmembrane region" description="Helical" evidence="6">
    <location>
        <begin position="843"/>
        <end position="864"/>
    </location>
</feature>
<feature type="transmembrane region" description="Helical" evidence="6">
    <location>
        <begin position="499"/>
        <end position="518"/>
    </location>
</feature>
<feature type="transmembrane region" description="Helical" evidence="6">
    <location>
        <begin position="263"/>
        <end position="283"/>
    </location>
</feature>
<evidence type="ECO:0008006" key="9">
    <source>
        <dbReference type="Google" id="ProtNLM"/>
    </source>
</evidence>
<evidence type="ECO:0000313" key="8">
    <source>
        <dbReference type="Proteomes" id="UP000593562"/>
    </source>
</evidence>
<feature type="transmembrane region" description="Helical" evidence="6">
    <location>
        <begin position="469"/>
        <end position="487"/>
    </location>
</feature>
<dbReference type="Proteomes" id="UP000593562">
    <property type="component" value="Unassembled WGS sequence"/>
</dbReference>
<feature type="transmembrane region" description="Helical" evidence="6">
    <location>
        <begin position="36"/>
        <end position="56"/>
    </location>
</feature>
<comment type="caution">
    <text evidence="7">The sequence shown here is derived from an EMBL/GenBank/DDBJ whole genome shotgun (WGS) entry which is preliminary data.</text>
</comment>
<feature type="transmembrane region" description="Helical" evidence="6">
    <location>
        <begin position="642"/>
        <end position="662"/>
    </location>
</feature>
<dbReference type="FunCoup" id="A0A7J7DK37">
    <property type="interactions" value="1452"/>
</dbReference>
<feature type="transmembrane region" description="Helical" evidence="6">
    <location>
        <begin position="569"/>
        <end position="588"/>
    </location>
</feature>
<evidence type="ECO:0000256" key="5">
    <source>
        <dbReference type="ARBA" id="ARBA00023136"/>
    </source>
</evidence>